<sequence length="151" mass="16707">MRSQLHKPMPPLDAIIALGGLSNPGDLICPTECVTHHGPANFGHRMNGTTMCTSRARPRLRNITVSLALICTWSVFRWYLGLSTLNFLLRGYPDGILSILCWASSSGEFEKGPVSRHSETAMSFAQRRLTDRGLGSRTCRLRRQSVASFST</sequence>
<evidence type="ECO:0000313" key="2">
    <source>
        <dbReference type="Proteomes" id="UP000184063"/>
    </source>
</evidence>
<dbReference type="EMBL" id="KV878238">
    <property type="protein sequence ID" value="OJZ89714.1"/>
    <property type="molecule type" value="Genomic_DNA"/>
</dbReference>
<name>A0A1M3TT00_ASPLC</name>
<dbReference type="VEuPathDB" id="FungiDB:ASPFODRAFT_502603"/>
<gene>
    <name evidence="1" type="ORF">ASPFODRAFT_502603</name>
</gene>
<evidence type="ECO:0000313" key="1">
    <source>
        <dbReference type="EMBL" id="OJZ89714.1"/>
    </source>
</evidence>
<accession>A0A1M3TT00</accession>
<dbReference type="Proteomes" id="UP000184063">
    <property type="component" value="Unassembled WGS sequence"/>
</dbReference>
<reference evidence="2" key="1">
    <citation type="journal article" date="2017" name="Genome Biol.">
        <title>Comparative genomics reveals high biological diversity and specific adaptations in the industrially and medically important fungal genus Aspergillus.</title>
        <authorList>
            <person name="de Vries R.P."/>
            <person name="Riley R."/>
            <person name="Wiebenga A."/>
            <person name="Aguilar-Osorio G."/>
            <person name="Amillis S."/>
            <person name="Uchima C.A."/>
            <person name="Anderluh G."/>
            <person name="Asadollahi M."/>
            <person name="Askin M."/>
            <person name="Barry K."/>
            <person name="Battaglia E."/>
            <person name="Bayram O."/>
            <person name="Benocci T."/>
            <person name="Braus-Stromeyer S.A."/>
            <person name="Caldana C."/>
            <person name="Canovas D."/>
            <person name="Cerqueira G.C."/>
            <person name="Chen F."/>
            <person name="Chen W."/>
            <person name="Choi C."/>
            <person name="Clum A."/>
            <person name="Dos Santos R.A."/>
            <person name="Damasio A.R."/>
            <person name="Diallinas G."/>
            <person name="Emri T."/>
            <person name="Fekete E."/>
            <person name="Flipphi M."/>
            <person name="Freyberg S."/>
            <person name="Gallo A."/>
            <person name="Gournas C."/>
            <person name="Habgood R."/>
            <person name="Hainaut M."/>
            <person name="Harispe M.L."/>
            <person name="Henrissat B."/>
            <person name="Hilden K.S."/>
            <person name="Hope R."/>
            <person name="Hossain A."/>
            <person name="Karabika E."/>
            <person name="Karaffa L."/>
            <person name="Karanyi Z."/>
            <person name="Krasevec N."/>
            <person name="Kuo A."/>
            <person name="Kusch H."/>
            <person name="LaButti K."/>
            <person name="Lagendijk E.L."/>
            <person name="Lapidus A."/>
            <person name="Levasseur A."/>
            <person name="Lindquist E."/>
            <person name="Lipzen A."/>
            <person name="Logrieco A.F."/>
            <person name="MacCabe A."/>
            <person name="Maekelae M.R."/>
            <person name="Malavazi I."/>
            <person name="Melin P."/>
            <person name="Meyer V."/>
            <person name="Mielnichuk N."/>
            <person name="Miskei M."/>
            <person name="Molnar A.P."/>
            <person name="Mule G."/>
            <person name="Ngan C.Y."/>
            <person name="Orejas M."/>
            <person name="Orosz E."/>
            <person name="Ouedraogo J.P."/>
            <person name="Overkamp K.M."/>
            <person name="Park H.-S."/>
            <person name="Perrone G."/>
            <person name="Piumi F."/>
            <person name="Punt P.J."/>
            <person name="Ram A.F."/>
            <person name="Ramon A."/>
            <person name="Rauscher S."/>
            <person name="Record E."/>
            <person name="Riano-Pachon D.M."/>
            <person name="Robert V."/>
            <person name="Roehrig J."/>
            <person name="Ruller R."/>
            <person name="Salamov A."/>
            <person name="Salih N.S."/>
            <person name="Samson R.A."/>
            <person name="Sandor E."/>
            <person name="Sanguinetti M."/>
            <person name="Schuetze T."/>
            <person name="Sepcic K."/>
            <person name="Shelest E."/>
            <person name="Sherlock G."/>
            <person name="Sophianopoulou V."/>
            <person name="Squina F.M."/>
            <person name="Sun H."/>
            <person name="Susca A."/>
            <person name="Todd R.B."/>
            <person name="Tsang A."/>
            <person name="Unkles S.E."/>
            <person name="van de Wiele N."/>
            <person name="van Rossen-Uffink D."/>
            <person name="Oliveira J.V."/>
            <person name="Vesth T.C."/>
            <person name="Visser J."/>
            <person name="Yu J.-H."/>
            <person name="Zhou M."/>
            <person name="Andersen M.R."/>
            <person name="Archer D.B."/>
            <person name="Baker S.E."/>
            <person name="Benoit I."/>
            <person name="Brakhage A.A."/>
            <person name="Braus G.H."/>
            <person name="Fischer R."/>
            <person name="Frisvad J.C."/>
            <person name="Goldman G.H."/>
            <person name="Houbraken J."/>
            <person name="Oakley B."/>
            <person name="Pocsi I."/>
            <person name="Scazzocchio C."/>
            <person name="Seiboth B."/>
            <person name="vanKuyk P.A."/>
            <person name="Wortman J."/>
            <person name="Dyer P.S."/>
            <person name="Grigoriev I.V."/>
        </authorList>
    </citation>
    <scope>NUCLEOTIDE SEQUENCE [LARGE SCALE GENOMIC DNA]</scope>
    <source>
        <strain evidence="2">CBS 106.47</strain>
    </source>
</reference>
<dbReference type="AlphaFoldDB" id="A0A1M3TT00"/>
<proteinExistence type="predicted"/>
<organism evidence="1 2">
    <name type="scientific">Aspergillus luchuensis (strain CBS 106.47)</name>
    <dbReference type="NCBI Taxonomy" id="1137211"/>
    <lineage>
        <taxon>Eukaryota</taxon>
        <taxon>Fungi</taxon>
        <taxon>Dikarya</taxon>
        <taxon>Ascomycota</taxon>
        <taxon>Pezizomycotina</taxon>
        <taxon>Eurotiomycetes</taxon>
        <taxon>Eurotiomycetidae</taxon>
        <taxon>Eurotiales</taxon>
        <taxon>Aspergillaceae</taxon>
        <taxon>Aspergillus</taxon>
        <taxon>Aspergillus subgen. Circumdati</taxon>
    </lineage>
</organism>
<protein>
    <submittedName>
        <fullName evidence="1">Uncharacterized protein</fullName>
    </submittedName>
</protein>